<keyword evidence="6" id="KW-0966">Cell projection</keyword>
<dbReference type="Proteomes" id="UP000077096">
    <property type="component" value="Chromosome"/>
</dbReference>
<proteinExistence type="inferred from homology"/>
<dbReference type="PANTHER" id="PTHR42792:SF2">
    <property type="entry name" value="FLAGELLIN"/>
    <property type="match status" value="1"/>
</dbReference>
<dbReference type="Gene3D" id="1.20.1330.10">
    <property type="entry name" value="f41 fragment of flagellin, N-terminal domain"/>
    <property type="match status" value="1"/>
</dbReference>
<dbReference type="OrthoDB" id="9781172at2"/>
<keyword evidence="3" id="KW-0964">Secreted</keyword>
<dbReference type="PANTHER" id="PTHR42792">
    <property type="entry name" value="FLAGELLIN"/>
    <property type="match status" value="1"/>
</dbReference>
<name>A0A172T3T5_FERPE</name>
<evidence type="ECO:0000256" key="1">
    <source>
        <dbReference type="ARBA" id="ARBA00005709"/>
    </source>
</evidence>
<gene>
    <name evidence="6" type="ORF">JM64_06470</name>
</gene>
<keyword evidence="6" id="KW-0282">Flagellum</keyword>
<dbReference type="AlphaFoldDB" id="A0A172T3T5"/>
<dbReference type="GO" id="GO:0009288">
    <property type="term" value="C:bacterial-type flagellum"/>
    <property type="evidence" value="ECO:0007669"/>
    <property type="project" value="UniProtKB-SubCell"/>
</dbReference>
<keyword evidence="2 3" id="KW-0975">Bacterial flagellum</keyword>
<dbReference type="GO" id="GO:0005576">
    <property type="term" value="C:extracellular region"/>
    <property type="evidence" value="ECO:0007669"/>
    <property type="project" value="UniProtKB-SubCell"/>
</dbReference>
<dbReference type="Gene3D" id="6.10.10.10">
    <property type="entry name" value="Flagellar export chaperone, C-terminal domain"/>
    <property type="match status" value="1"/>
</dbReference>
<accession>A0A172T3T5</accession>
<dbReference type="SUPFAM" id="SSF64518">
    <property type="entry name" value="Phase 1 flagellin"/>
    <property type="match status" value="1"/>
</dbReference>
<keyword evidence="6" id="KW-0969">Cilium</keyword>
<organism evidence="6 7">
    <name type="scientific">Fervidobacterium pennivorans</name>
    <dbReference type="NCBI Taxonomy" id="93466"/>
    <lineage>
        <taxon>Bacteria</taxon>
        <taxon>Thermotogati</taxon>
        <taxon>Thermotogota</taxon>
        <taxon>Thermotogae</taxon>
        <taxon>Thermotogales</taxon>
        <taxon>Fervidobacteriaceae</taxon>
        <taxon>Fervidobacterium</taxon>
    </lineage>
</organism>
<feature type="domain" description="Flagellin C-terminal" evidence="5">
    <location>
        <begin position="181"/>
        <end position="266"/>
    </location>
</feature>
<dbReference type="GO" id="GO:0005198">
    <property type="term" value="F:structural molecule activity"/>
    <property type="evidence" value="ECO:0007669"/>
    <property type="project" value="UniProtKB-UniRule"/>
</dbReference>
<evidence type="ECO:0000256" key="2">
    <source>
        <dbReference type="ARBA" id="ARBA00023143"/>
    </source>
</evidence>
<reference evidence="6 7" key="1">
    <citation type="submission" date="2014-08" db="EMBL/GenBank/DDBJ databases">
        <title>Fervidobacterium pennivorans DYC genome.</title>
        <authorList>
            <person name="Wushke S."/>
        </authorList>
    </citation>
    <scope>NUCLEOTIDE SEQUENCE [LARGE SCALE GENOMIC DNA]</scope>
    <source>
        <strain evidence="6 7">DYC</strain>
    </source>
</reference>
<evidence type="ECO:0000313" key="6">
    <source>
        <dbReference type="EMBL" id="ANE41640.1"/>
    </source>
</evidence>
<comment type="similarity">
    <text evidence="1 3">Belongs to the bacterial flagellin family.</text>
</comment>
<dbReference type="InterPro" id="IPR001492">
    <property type="entry name" value="Flagellin"/>
</dbReference>
<evidence type="ECO:0000259" key="4">
    <source>
        <dbReference type="Pfam" id="PF00669"/>
    </source>
</evidence>
<dbReference type="PATRIC" id="fig|93466.3.peg.1374"/>
<comment type="function">
    <text evidence="3">Flagellin is the subunit protein which polymerizes to form the filaments of bacterial flagella.</text>
</comment>
<dbReference type="Pfam" id="PF00669">
    <property type="entry name" value="Flagellin_N"/>
    <property type="match status" value="1"/>
</dbReference>
<dbReference type="KEGG" id="fng:JM64_06470"/>
<evidence type="ECO:0000259" key="5">
    <source>
        <dbReference type="Pfam" id="PF00700"/>
    </source>
</evidence>
<feature type="domain" description="Flagellin N-terminal" evidence="4">
    <location>
        <begin position="44"/>
        <end position="135"/>
    </location>
</feature>
<comment type="subcellular location">
    <subcellularLocation>
        <location evidence="3">Secreted</location>
    </subcellularLocation>
    <subcellularLocation>
        <location evidence="3">Bacterial flagellum</location>
    </subcellularLocation>
</comment>
<dbReference type="PRINTS" id="PR00207">
    <property type="entry name" value="FLAGELLIN"/>
</dbReference>
<dbReference type="Pfam" id="PF00700">
    <property type="entry name" value="Flagellin_C"/>
    <property type="match status" value="1"/>
</dbReference>
<dbReference type="InterPro" id="IPR042187">
    <property type="entry name" value="Flagellin_C_sub2"/>
</dbReference>
<dbReference type="EMBL" id="CP011393">
    <property type="protein sequence ID" value="ANE41640.1"/>
    <property type="molecule type" value="Genomic_DNA"/>
</dbReference>
<dbReference type="InterPro" id="IPR046358">
    <property type="entry name" value="Flagellin_C"/>
</dbReference>
<protein>
    <recommendedName>
        <fullName evidence="3">Flagellin</fullName>
    </recommendedName>
</protein>
<evidence type="ECO:0000256" key="3">
    <source>
        <dbReference type="RuleBase" id="RU362073"/>
    </source>
</evidence>
<dbReference type="InterPro" id="IPR001029">
    <property type="entry name" value="Flagellin_N"/>
</dbReference>
<evidence type="ECO:0000313" key="7">
    <source>
        <dbReference type="Proteomes" id="UP000077096"/>
    </source>
</evidence>
<sequence length="267" mass="29294">MRINNNVGMWAIRYLQNLQTQQNRQVQSLAQATIPIQQSVAFGAIAERIRSQINGYREAMASTYNAIGVMNVAEGGLQSISNNLQRMRELAVQASNGTLSESDRAALQQEFSQLAQGINRVVEQTTYNNRRVLGGDIRNMQVQLGPNEGQQMKVTLPGMDIKSLGLENVNLNSTENAQNALKALDRAIETVSNTRSYVGSVTNRLEGAARELSNTMLNLTSSVSVLTDTDMARGVMEWIRTRLQQQATAGILGQSNVNAQNVLRLLG</sequence>